<evidence type="ECO:0000256" key="1">
    <source>
        <dbReference type="SAM" id="MobiDB-lite"/>
    </source>
</evidence>
<feature type="region of interest" description="Disordered" evidence="1">
    <location>
        <begin position="242"/>
        <end position="349"/>
    </location>
</feature>
<feature type="non-terminal residue" evidence="2">
    <location>
        <position position="1"/>
    </location>
</feature>
<protein>
    <submittedName>
        <fullName evidence="2">Uncharacterized protein</fullName>
    </submittedName>
</protein>
<sequence length="639" mass="71982">TILTRLCAPVCCRFLLAATNIIHPIRCLLHEIHQRRMRCWLLLAAICPALAIRERDENGLNFLEDRAARGRKAAEREKGVNLYMLAEVMFVGECSIFGLDQRLLTVVVEDMNKPSRYYKMHKFQFKMVDMRRHKKAFKVKLEDVPISANLMATVYVKQMNSWFDIDQWLGWSLCGRKSAHIGFPDRFKVHIQPFAKESAEFFYQYIQLTFRAEHEKVIKQLPPPTEVIESAKTHGRPLVKQVEVENQSQKRDDEEDQELVVPPVSPPPEVGEPAEPVDPAEPAEPEEAPVGTEPEPPLEGSLSKDEDEGIENIDQQLDQEMSSDKDDTDKGGMTKLEEETTPDLADLSLKSGQEEIKVESEDLEDLASLASLSGMKPCEMCTMRLGLGMEGMLCERLPDIVEALCDMDDCNEKCSGDWNGVTIGCAKDASFNKAMYEGLRAHCEGAEMEIAEVMKEAEPEEVAISEKTQAKAQQYTEEEDSLPNDADSTAKAMKECQAGRHGGSWKMNSLEHLMQLDAKKSSKGKKGGRGRRGGSRKLKKKEVSKPALKKWLKKYCAEVKPSNESFSCVGVATKMKGMMNYKAGGSCGFDLWLKSRGADEWTKSCPWNRWRICEPGEKKCRGKGMMMVNWAACYARPKK</sequence>
<keyword evidence="3" id="KW-1185">Reference proteome</keyword>
<gene>
    <name evidence="2" type="ORF">SCF082_LOCUS31671</name>
</gene>
<dbReference type="EMBL" id="CAXAMM010026969">
    <property type="protein sequence ID" value="CAK9059964.1"/>
    <property type="molecule type" value="Genomic_DNA"/>
</dbReference>
<proteinExistence type="predicted"/>
<evidence type="ECO:0000313" key="2">
    <source>
        <dbReference type="EMBL" id="CAK9059964.1"/>
    </source>
</evidence>
<dbReference type="Proteomes" id="UP001642464">
    <property type="component" value="Unassembled WGS sequence"/>
</dbReference>
<accession>A0ABP0NC45</accession>
<feature type="compositionally biased region" description="Basic and acidic residues" evidence="1">
    <location>
        <begin position="322"/>
        <end position="338"/>
    </location>
</feature>
<comment type="caution">
    <text evidence="2">The sequence shown here is derived from an EMBL/GenBank/DDBJ whole genome shotgun (WGS) entry which is preliminary data.</text>
</comment>
<feature type="compositionally biased region" description="Basic residues" evidence="1">
    <location>
        <begin position="521"/>
        <end position="543"/>
    </location>
</feature>
<feature type="region of interest" description="Disordered" evidence="1">
    <location>
        <begin position="517"/>
        <end position="543"/>
    </location>
</feature>
<reference evidence="2 3" key="1">
    <citation type="submission" date="2024-02" db="EMBL/GenBank/DDBJ databases">
        <authorList>
            <person name="Chen Y."/>
            <person name="Shah S."/>
            <person name="Dougan E. K."/>
            <person name="Thang M."/>
            <person name="Chan C."/>
        </authorList>
    </citation>
    <scope>NUCLEOTIDE SEQUENCE [LARGE SCALE GENOMIC DNA]</scope>
</reference>
<evidence type="ECO:0000313" key="3">
    <source>
        <dbReference type="Proteomes" id="UP001642464"/>
    </source>
</evidence>
<name>A0ABP0NC45_9DINO</name>
<organism evidence="2 3">
    <name type="scientific">Durusdinium trenchii</name>
    <dbReference type="NCBI Taxonomy" id="1381693"/>
    <lineage>
        <taxon>Eukaryota</taxon>
        <taxon>Sar</taxon>
        <taxon>Alveolata</taxon>
        <taxon>Dinophyceae</taxon>
        <taxon>Suessiales</taxon>
        <taxon>Symbiodiniaceae</taxon>
        <taxon>Durusdinium</taxon>
    </lineage>
</organism>